<comment type="caution">
    <text evidence="3">The sequence shown here is derived from an EMBL/GenBank/DDBJ whole genome shotgun (WGS) entry which is preliminary data.</text>
</comment>
<organism evidence="3 4">
    <name type="scientific">Psilocybe cyanescens</name>
    <dbReference type="NCBI Taxonomy" id="93625"/>
    <lineage>
        <taxon>Eukaryota</taxon>
        <taxon>Fungi</taxon>
        <taxon>Dikarya</taxon>
        <taxon>Basidiomycota</taxon>
        <taxon>Agaricomycotina</taxon>
        <taxon>Agaricomycetes</taxon>
        <taxon>Agaricomycetidae</taxon>
        <taxon>Agaricales</taxon>
        <taxon>Agaricineae</taxon>
        <taxon>Strophariaceae</taxon>
        <taxon>Psilocybe</taxon>
    </lineage>
</organism>
<dbReference type="Pfam" id="PF11327">
    <property type="entry name" value="Egh16-like"/>
    <property type="match status" value="1"/>
</dbReference>
<dbReference type="EMBL" id="NHYD01003146">
    <property type="protein sequence ID" value="PPQ82392.1"/>
    <property type="molecule type" value="Genomic_DNA"/>
</dbReference>
<dbReference type="InParanoid" id="A0A409WV64"/>
<dbReference type="Proteomes" id="UP000283269">
    <property type="component" value="Unassembled WGS sequence"/>
</dbReference>
<reference evidence="3 4" key="1">
    <citation type="journal article" date="2018" name="Evol. Lett.">
        <title>Horizontal gene cluster transfer increased hallucinogenic mushroom diversity.</title>
        <authorList>
            <person name="Reynolds H.T."/>
            <person name="Vijayakumar V."/>
            <person name="Gluck-Thaler E."/>
            <person name="Korotkin H.B."/>
            <person name="Matheny P.B."/>
            <person name="Slot J.C."/>
        </authorList>
    </citation>
    <scope>NUCLEOTIDE SEQUENCE [LARGE SCALE GENOMIC DNA]</scope>
    <source>
        <strain evidence="3 4">2631</strain>
    </source>
</reference>
<dbReference type="OrthoDB" id="3241054at2759"/>
<feature type="chain" id="PRO_5019043639" evidence="2">
    <location>
        <begin position="22"/>
        <end position="293"/>
    </location>
</feature>
<gene>
    <name evidence="3" type="ORF">CVT25_008353</name>
</gene>
<dbReference type="STRING" id="93625.A0A409WV64"/>
<dbReference type="InterPro" id="IPR021476">
    <property type="entry name" value="Egh16-like"/>
</dbReference>
<evidence type="ECO:0000313" key="4">
    <source>
        <dbReference type="Proteomes" id="UP000283269"/>
    </source>
</evidence>
<sequence>MFSRTFAQTVLVLVLALQVHGHAAVAPVLGVTGNPVRGDVKRPNGNNPCGAGVNIASEFDASTAAPADATGSFNGVVFNFNKLLDGSRQVSAAVDPTGTGASFTPITVTTNGDKVSKDLGSQPIVAQLPAGTTCTGGATGNKCLVQFKNVAGFGNCMVVSQDSSANATADSSSTVDSTGSSTATDSADIATATSDSSTDSSDISTDSSDISTDSSDLSTASITAAASATITAAAATATSNAASESATTGNGAGVASGIKAKIAGKLAGLKGKLQGAAKVPVSHNRYRFLSSEI</sequence>
<evidence type="ECO:0000256" key="1">
    <source>
        <dbReference type="SAM" id="MobiDB-lite"/>
    </source>
</evidence>
<evidence type="ECO:0000256" key="2">
    <source>
        <dbReference type="SAM" id="SignalP"/>
    </source>
</evidence>
<name>A0A409WV64_PSICY</name>
<keyword evidence="4" id="KW-1185">Reference proteome</keyword>
<protein>
    <submittedName>
        <fullName evidence="3">Uncharacterized protein</fullName>
    </submittedName>
</protein>
<proteinExistence type="predicted"/>
<keyword evidence="2" id="KW-0732">Signal</keyword>
<dbReference type="PANTHER" id="PTHR34618">
    <property type="entry name" value="SURFACE PROTEIN MAS1, PUTATIVE-RELATED"/>
    <property type="match status" value="1"/>
</dbReference>
<accession>A0A409WV64</accession>
<evidence type="ECO:0000313" key="3">
    <source>
        <dbReference type="EMBL" id="PPQ82392.1"/>
    </source>
</evidence>
<dbReference type="PANTHER" id="PTHR34618:SF4">
    <property type="entry name" value="CAS1"/>
    <property type="match status" value="1"/>
</dbReference>
<feature type="region of interest" description="Disordered" evidence="1">
    <location>
        <begin position="167"/>
        <end position="215"/>
    </location>
</feature>
<feature type="signal peptide" evidence="2">
    <location>
        <begin position="1"/>
        <end position="21"/>
    </location>
</feature>
<dbReference type="AlphaFoldDB" id="A0A409WV64"/>